<proteinExistence type="predicted"/>
<sequence>MSLDKQKFFKLISRVSRSVKKYPKGNTLQYVLQVKIQFEGDKMVSGGNVATAVKGLGLEPKVT</sequence>
<organism evidence="1">
    <name type="scientific">marine sediment metagenome</name>
    <dbReference type="NCBI Taxonomy" id="412755"/>
    <lineage>
        <taxon>unclassified sequences</taxon>
        <taxon>metagenomes</taxon>
        <taxon>ecological metagenomes</taxon>
    </lineage>
</organism>
<comment type="caution">
    <text evidence="1">The sequence shown here is derived from an EMBL/GenBank/DDBJ whole genome shotgun (WGS) entry which is preliminary data.</text>
</comment>
<dbReference type="EMBL" id="BARV01036750">
    <property type="protein sequence ID" value="GAI56891.1"/>
    <property type="molecule type" value="Genomic_DNA"/>
</dbReference>
<gene>
    <name evidence="1" type="ORF">S06H3_57027</name>
</gene>
<reference evidence="1" key="1">
    <citation type="journal article" date="2014" name="Front. Microbiol.">
        <title>High frequency of phylogenetically diverse reductive dehalogenase-homologous genes in deep subseafloor sedimentary metagenomes.</title>
        <authorList>
            <person name="Kawai M."/>
            <person name="Futagami T."/>
            <person name="Toyoda A."/>
            <person name="Takaki Y."/>
            <person name="Nishi S."/>
            <person name="Hori S."/>
            <person name="Arai W."/>
            <person name="Tsubouchi T."/>
            <person name="Morono Y."/>
            <person name="Uchiyama I."/>
            <person name="Ito T."/>
            <person name="Fujiyama A."/>
            <person name="Inagaki F."/>
            <person name="Takami H."/>
        </authorList>
    </citation>
    <scope>NUCLEOTIDE SEQUENCE</scope>
    <source>
        <strain evidence="1">Expedition CK06-06</strain>
    </source>
</reference>
<feature type="non-terminal residue" evidence="1">
    <location>
        <position position="63"/>
    </location>
</feature>
<protein>
    <submittedName>
        <fullName evidence="1">Uncharacterized protein</fullName>
    </submittedName>
</protein>
<evidence type="ECO:0000313" key="1">
    <source>
        <dbReference type="EMBL" id="GAI56891.1"/>
    </source>
</evidence>
<accession>X1QQ20</accession>
<name>X1QQ20_9ZZZZ</name>
<dbReference type="AlphaFoldDB" id="X1QQ20"/>